<comment type="caution">
    <text evidence="7">The sequence shown here is derived from an EMBL/GenBank/DDBJ whole genome shotgun (WGS) entry which is preliminary data.</text>
</comment>
<feature type="binding site" evidence="6">
    <location>
        <begin position="45"/>
        <end position="46"/>
    </location>
    <ligand>
        <name>NAD(+)</name>
        <dbReference type="ChEBI" id="CHEBI:57540"/>
    </ligand>
</feature>
<feature type="binding site" evidence="6">
    <location>
        <position position="154"/>
    </location>
    <ligand>
        <name>NAD(+)</name>
        <dbReference type="ChEBI" id="CHEBI:57540"/>
    </ligand>
</feature>
<evidence type="ECO:0000256" key="4">
    <source>
        <dbReference type="ARBA" id="ARBA00023027"/>
    </source>
</evidence>
<protein>
    <recommendedName>
        <fullName evidence="6">NAD kinase</fullName>
        <ecNumber evidence="6">2.7.1.23</ecNumber>
    </recommendedName>
    <alternativeName>
        <fullName evidence="6">ATP-dependent NAD kinase</fullName>
    </alternativeName>
</protein>
<feature type="binding site" evidence="6">
    <location>
        <position position="146"/>
    </location>
    <ligand>
        <name>NAD(+)</name>
        <dbReference type="ChEBI" id="CHEBI:57540"/>
    </ligand>
</feature>
<dbReference type="NCBIfam" id="NF003406">
    <property type="entry name" value="PRK04761.1"/>
    <property type="match status" value="1"/>
</dbReference>
<accession>A0A7X8SJH2</accession>
<keyword evidence="8" id="KW-1185">Reference proteome</keyword>
<dbReference type="SUPFAM" id="SSF111331">
    <property type="entry name" value="NAD kinase/diacylglycerol kinase-like"/>
    <property type="match status" value="1"/>
</dbReference>
<keyword evidence="6" id="KW-0067">ATP-binding</keyword>
<comment type="caution">
    <text evidence="6">Lacks conserved residue(s) required for the propagation of feature annotation.</text>
</comment>
<dbReference type="InterPro" id="IPR016064">
    <property type="entry name" value="NAD/diacylglycerol_kinase_sf"/>
</dbReference>
<dbReference type="GO" id="GO:0006741">
    <property type="term" value="P:NADP+ biosynthetic process"/>
    <property type="evidence" value="ECO:0007669"/>
    <property type="project" value="UniProtKB-UniRule"/>
</dbReference>
<dbReference type="GO" id="GO:0051287">
    <property type="term" value="F:NAD binding"/>
    <property type="evidence" value="ECO:0007669"/>
    <property type="project" value="UniProtKB-ARBA"/>
</dbReference>
<dbReference type="InterPro" id="IPR017437">
    <property type="entry name" value="ATP-NAD_kinase_PpnK-typ_C"/>
</dbReference>
<dbReference type="Pfam" id="PF01513">
    <property type="entry name" value="NAD_kinase"/>
    <property type="match status" value="1"/>
</dbReference>
<comment type="similarity">
    <text evidence="6">Belongs to the NAD kinase family.</text>
</comment>
<dbReference type="GO" id="GO:0005524">
    <property type="term" value="F:ATP binding"/>
    <property type="evidence" value="ECO:0007669"/>
    <property type="project" value="UniProtKB-KW"/>
</dbReference>
<dbReference type="GO" id="GO:0003951">
    <property type="term" value="F:NAD+ kinase activity"/>
    <property type="evidence" value="ECO:0007669"/>
    <property type="project" value="UniProtKB-UniRule"/>
</dbReference>
<dbReference type="HAMAP" id="MF_00361">
    <property type="entry name" value="NAD_kinase"/>
    <property type="match status" value="1"/>
</dbReference>
<dbReference type="PANTHER" id="PTHR20275:SF0">
    <property type="entry name" value="NAD KINASE"/>
    <property type="match status" value="1"/>
</dbReference>
<proteinExistence type="inferred from homology"/>
<dbReference type="Pfam" id="PF20143">
    <property type="entry name" value="NAD_kinase_C"/>
    <property type="match status" value="1"/>
</dbReference>
<sequence>MMKYQKLAFLKSGSPKSEEAYNLLLAKHENHSPEDADVIVALGGDGFLLQVLHTYPHLDKPIFGMNRGTLGFLLNEYKDDVDLLERINHSQDVHLCPISVDIEDDQGEHFHYKAYNEVSVIRYSGQSANLQISVNGKVTLEHLNADGVLVATPAGSTAYNFSAHGPIIPLNANLLALTPVSPFRPRRWKGALLPNDVTIEIKNLDPTKRPIGAAADSKEVKNAVHAKVWQDKKDTRHLLFDQDQSLEDRIMLEQFSI</sequence>
<keyword evidence="2 6" id="KW-0418">Kinase</keyword>
<dbReference type="GO" id="GO:0019674">
    <property type="term" value="P:NAD+ metabolic process"/>
    <property type="evidence" value="ECO:0007669"/>
    <property type="project" value="InterPro"/>
</dbReference>
<evidence type="ECO:0000313" key="7">
    <source>
        <dbReference type="EMBL" id="NLR91364.1"/>
    </source>
</evidence>
<keyword evidence="6" id="KW-0963">Cytoplasm</keyword>
<keyword evidence="1 6" id="KW-0808">Transferase</keyword>
<evidence type="ECO:0000256" key="3">
    <source>
        <dbReference type="ARBA" id="ARBA00022857"/>
    </source>
</evidence>
<dbReference type="PANTHER" id="PTHR20275">
    <property type="entry name" value="NAD KINASE"/>
    <property type="match status" value="1"/>
</dbReference>
<feature type="binding site" evidence="6">
    <location>
        <begin position="116"/>
        <end position="117"/>
    </location>
    <ligand>
        <name>NAD(+)</name>
        <dbReference type="ChEBI" id="CHEBI:57540"/>
    </ligand>
</feature>
<keyword evidence="4 6" id="KW-0520">NAD</keyword>
<dbReference type="GO" id="GO:0046872">
    <property type="term" value="F:metal ion binding"/>
    <property type="evidence" value="ECO:0007669"/>
    <property type="project" value="UniProtKB-UniRule"/>
</dbReference>
<comment type="function">
    <text evidence="6">Involved in the regulation of the intracellular balance of NAD and NADP, and is a key enzyme in the biosynthesis of NADP. Catalyzes specifically the phosphorylation on 2'-hydroxyl of the adenosine moiety of NAD to yield NADP.</text>
</comment>
<dbReference type="AlphaFoldDB" id="A0A7X8SJH2"/>
<dbReference type="EC" id="2.7.1.23" evidence="6"/>
<dbReference type="EMBL" id="JABAIL010000002">
    <property type="protein sequence ID" value="NLR91364.1"/>
    <property type="molecule type" value="Genomic_DNA"/>
</dbReference>
<evidence type="ECO:0000256" key="5">
    <source>
        <dbReference type="ARBA" id="ARBA00047925"/>
    </source>
</evidence>
<dbReference type="Proteomes" id="UP000585050">
    <property type="component" value="Unassembled WGS sequence"/>
</dbReference>
<evidence type="ECO:0000256" key="1">
    <source>
        <dbReference type="ARBA" id="ARBA00022679"/>
    </source>
</evidence>
<gene>
    <name evidence="6" type="primary">nadK</name>
    <name evidence="7" type="ORF">HGP29_09110</name>
</gene>
<comment type="cofactor">
    <cofactor evidence="6">
        <name>a divalent metal cation</name>
        <dbReference type="ChEBI" id="CHEBI:60240"/>
    </cofactor>
</comment>
<evidence type="ECO:0000256" key="2">
    <source>
        <dbReference type="ARBA" id="ARBA00022777"/>
    </source>
</evidence>
<comment type="catalytic activity">
    <reaction evidence="5 6">
        <text>NAD(+) + ATP = ADP + NADP(+) + H(+)</text>
        <dbReference type="Rhea" id="RHEA:18629"/>
        <dbReference type="ChEBI" id="CHEBI:15378"/>
        <dbReference type="ChEBI" id="CHEBI:30616"/>
        <dbReference type="ChEBI" id="CHEBI:57540"/>
        <dbReference type="ChEBI" id="CHEBI:58349"/>
        <dbReference type="ChEBI" id="CHEBI:456216"/>
        <dbReference type="EC" id="2.7.1.23"/>
    </reaction>
</comment>
<reference evidence="7 8" key="1">
    <citation type="submission" date="2020-04" db="EMBL/GenBank/DDBJ databases">
        <title>Flammeovirga sp. SR4, a novel species isolated from seawater.</title>
        <authorList>
            <person name="Wang X."/>
        </authorList>
    </citation>
    <scope>NUCLEOTIDE SEQUENCE [LARGE SCALE GENOMIC DNA]</scope>
    <source>
        <strain evidence="7 8">SR4</strain>
    </source>
</reference>
<evidence type="ECO:0000256" key="6">
    <source>
        <dbReference type="HAMAP-Rule" id="MF_00361"/>
    </source>
</evidence>
<dbReference type="Gene3D" id="2.60.200.30">
    <property type="entry name" value="Probable inorganic polyphosphate/atp-NAD kinase, domain 2"/>
    <property type="match status" value="1"/>
</dbReference>
<feature type="active site" description="Proton acceptor" evidence="6">
    <location>
        <position position="45"/>
    </location>
</feature>
<keyword evidence="6" id="KW-0547">Nucleotide-binding</keyword>
<dbReference type="InterPro" id="IPR002504">
    <property type="entry name" value="NADK"/>
</dbReference>
<dbReference type="Gene3D" id="3.40.50.10330">
    <property type="entry name" value="Probable inorganic polyphosphate/atp-NAD kinase, domain 1"/>
    <property type="match status" value="1"/>
</dbReference>
<keyword evidence="3 6" id="KW-0521">NADP</keyword>
<organism evidence="7 8">
    <name type="scientific">Flammeovirga agarivorans</name>
    <dbReference type="NCBI Taxonomy" id="2726742"/>
    <lineage>
        <taxon>Bacteria</taxon>
        <taxon>Pseudomonadati</taxon>
        <taxon>Bacteroidota</taxon>
        <taxon>Cytophagia</taxon>
        <taxon>Cytophagales</taxon>
        <taxon>Flammeovirgaceae</taxon>
        <taxon>Flammeovirga</taxon>
    </lineage>
</organism>
<feature type="binding site" evidence="6">
    <location>
        <begin position="157"/>
        <end position="162"/>
    </location>
    <ligand>
        <name>NAD(+)</name>
        <dbReference type="ChEBI" id="CHEBI:57540"/>
    </ligand>
</feature>
<evidence type="ECO:0000313" key="8">
    <source>
        <dbReference type="Proteomes" id="UP000585050"/>
    </source>
</evidence>
<dbReference type="InterPro" id="IPR017438">
    <property type="entry name" value="ATP-NAD_kinase_N"/>
</dbReference>
<name>A0A7X8SJH2_9BACT</name>
<comment type="subcellular location">
    <subcellularLocation>
        <location evidence="6">Cytoplasm</location>
    </subcellularLocation>
</comment>
<dbReference type="GO" id="GO:0005737">
    <property type="term" value="C:cytoplasm"/>
    <property type="evidence" value="ECO:0007669"/>
    <property type="project" value="UniProtKB-SubCell"/>
</dbReference>